<dbReference type="InterPro" id="IPR000595">
    <property type="entry name" value="cNMP-bd_dom"/>
</dbReference>
<evidence type="ECO:0000259" key="2">
    <source>
        <dbReference type="PROSITE" id="PS50042"/>
    </source>
</evidence>
<organism evidence="3 4">
    <name type="scientific">Streptomyces rugosispiralis</name>
    <dbReference type="NCBI Taxonomy" id="2967341"/>
    <lineage>
        <taxon>Bacteria</taxon>
        <taxon>Bacillati</taxon>
        <taxon>Actinomycetota</taxon>
        <taxon>Actinomycetes</taxon>
        <taxon>Kitasatosporales</taxon>
        <taxon>Streptomycetaceae</taxon>
        <taxon>Streptomyces</taxon>
    </lineage>
</organism>
<name>A0ABT1V8D1_9ACTN</name>
<dbReference type="InterPro" id="IPR018490">
    <property type="entry name" value="cNMP-bd_dom_sf"/>
</dbReference>
<feature type="domain" description="Cyclic nucleotide-binding" evidence="2">
    <location>
        <begin position="1"/>
        <end position="28"/>
    </location>
</feature>
<reference evidence="3 4" key="1">
    <citation type="submission" date="2022-07" db="EMBL/GenBank/DDBJ databases">
        <authorList>
            <person name="Phongsopitanun W."/>
            <person name="Tanasupawat S."/>
        </authorList>
    </citation>
    <scope>NUCLEOTIDE SEQUENCE [LARGE SCALE GENOMIC DNA]</scope>
    <source>
        <strain evidence="3 4">RCU-064</strain>
    </source>
</reference>
<evidence type="ECO:0000313" key="4">
    <source>
        <dbReference type="Proteomes" id="UP001204746"/>
    </source>
</evidence>
<feature type="region of interest" description="Disordered" evidence="1">
    <location>
        <begin position="66"/>
        <end position="96"/>
    </location>
</feature>
<dbReference type="SUPFAM" id="SSF51206">
    <property type="entry name" value="cAMP-binding domain-like"/>
    <property type="match status" value="1"/>
</dbReference>
<evidence type="ECO:0000256" key="1">
    <source>
        <dbReference type="SAM" id="MobiDB-lite"/>
    </source>
</evidence>
<keyword evidence="4" id="KW-1185">Reference proteome</keyword>
<dbReference type="RefSeq" id="WP_256654351.1">
    <property type="nucleotide sequence ID" value="NZ_JANIAA010000035.1"/>
</dbReference>
<dbReference type="Proteomes" id="UP001204746">
    <property type="component" value="Unassembled WGS sequence"/>
</dbReference>
<dbReference type="PROSITE" id="PS50042">
    <property type="entry name" value="CNMP_BINDING_3"/>
    <property type="match status" value="1"/>
</dbReference>
<comment type="caution">
    <text evidence="3">The sequence shown here is derived from an EMBL/GenBank/DDBJ whole genome shotgun (WGS) entry which is preliminary data.</text>
</comment>
<sequence length="96" mass="9833">MAPGEAIIREGGRGTDFLVVLSGTVAITEHHGTLSAAGVWEGRGHRCSVKRVTSAAGEGAMAVHHIHDHLGHTADGLTRPSGDPTPSRHSSAPGGR</sequence>
<dbReference type="EMBL" id="JANIAA010000035">
    <property type="protein sequence ID" value="MCQ8193507.1"/>
    <property type="molecule type" value="Genomic_DNA"/>
</dbReference>
<accession>A0ABT1V8D1</accession>
<gene>
    <name evidence="3" type="ORF">NP777_35700</name>
</gene>
<protein>
    <recommendedName>
        <fullName evidence="2">Cyclic nucleotide-binding domain-containing protein</fullName>
    </recommendedName>
</protein>
<evidence type="ECO:0000313" key="3">
    <source>
        <dbReference type="EMBL" id="MCQ8193507.1"/>
    </source>
</evidence>
<proteinExistence type="predicted"/>